<dbReference type="InterPro" id="IPR002347">
    <property type="entry name" value="SDR_fam"/>
</dbReference>
<comment type="caution">
    <text evidence="3">The sequence shown here is derived from an EMBL/GenBank/DDBJ whole genome shotgun (WGS) entry which is preliminary data.</text>
</comment>
<reference evidence="3 4" key="1">
    <citation type="submission" date="2015-04" db="EMBL/GenBank/DDBJ databases">
        <title>Genome sequence of Ceratocystis platani, a major pathogen of plane trees.</title>
        <authorList>
            <person name="Belbahri L."/>
        </authorList>
    </citation>
    <scope>NUCLEOTIDE SEQUENCE [LARGE SCALE GENOMIC DNA]</scope>
    <source>
        <strain evidence="3 4">CFO</strain>
    </source>
</reference>
<organism evidence="3 4">
    <name type="scientific">Ceratocystis fimbriata f. sp. platani</name>
    <dbReference type="NCBI Taxonomy" id="88771"/>
    <lineage>
        <taxon>Eukaryota</taxon>
        <taxon>Fungi</taxon>
        <taxon>Dikarya</taxon>
        <taxon>Ascomycota</taxon>
        <taxon>Pezizomycotina</taxon>
        <taxon>Sordariomycetes</taxon>
        <taxon>Hypocreomycetidae</taxon>
        <taxon>Microascales</taxon>
        <taxon>Ceratocystidaceae</taxon>
        <taxon>Ceratocystis</taxon>
    </lineage>
</organism>
<keyword evidence="4" id="KW-1185">Reference proteome</keyword>
<evidence type="ECO:0000256" key="1">
    <source>
        <dbReference type="ARBA" id="ARBA00006484"/>
    </source>
</evidence>
<evidence type="ECO:0000256" key="2">
    <source>
        <dbReference type="ARBA" id="ARBA00023002"/>
    </source>
</evidence>
<gene>
    <name evidence="3" type="primary">TIC32</name>
    <name evidence="3" type="ORF">CFO_g4133</name>
</gene>
<dbReference type="PANTHER" id="PTHR24320:SF272">
    <property type="entry name" value="NAD(P)-BINDING ROSSMANN-FOLD SUPERFAMILY PROTEIN"/>
    <property type="match status" value="1"/>
</dbReference>
<keyword evidence="2 3" id="KW-0560">Oxidoreductase</keyword>
<dbReference type="Pfam" id="PF00106">
    <property type="entry name" value="adh_short"/>
    <property type="match status" value="1"/>
</dbReference>
<evidence type="ECO:0000313" key="4">
    <source>
        <dbReference type="Proteomes" id="UP000034841"/>
    </source>
</evidence>
<dbReference type="PRINTS" id="PR00081">
    <property type="entry name" value="GDHRDH"/>
</dbReference>
<sequence length="328" mass="35893">MTDRYISLHADPQGPGDARPTATQIIKNENLEGQLSGKVALITGCSAGIGAETAKALHLAGMTLYLTARNLERAKEALGDLGNSDRVHILNMELDKLESVRACAAEFLSRSKTLNLLVCNAGVMIPPEGRTADGFETQFGTNHLSHFLLFNLLRPALQAGAEPGRASRVVVLSSLAHRMERVQWGNINFDGNYDEWAAYGQSKTANIWMANEIERRYGADGIHAWSIHPGIVLTNLFRHMSGDAQAGFSQDPYVVKNYKTPEQGASTSVWAATAAALEGKGGKYLENCQISRPWTVEDGKWGSGYVEYAYDEADAKKLWEHSLKWVGL</sequence>
<protein>
    <submittedName>
        <fullName evidence="3">Short-chain dehydrogenase TIC 32 chloroplastic</fullName>
        <ecNumber evidence="3">1.1.1.-</ecNumber>
    </submittedName>
</protein>
<dbReference type="OrthoDB" id="191139at2759"/>
<dbReference type="InterPro" id="IPR036291">
    <property type="entry name" value="NAD(P)-bd_dom_sf"/>
</dbReference>
<name>A0A0F8B1L1_CERFI</name>
<evidence type="ECO:0000313" key="3">
    <source>
        <dbReference type="EMBL" id="KKF93520.1"/>
    </source>
</evidence>
<dbReference type="EC" id="1.1.1.-" evidence="3"/>
<dbReference type="SUPFAM" id="SSF51735">
    <property type="entry name" value="NAD(P)-binding Rossmann-fold domains"/>
    <property type="match status" value="1"/>
</dbReference>
<dbReference type="Proteomes" id="UP000034841">
    <property type="component" value="Unassembled WGS sequence"/>
</dbReference>
<comment type="similarity">
    <text evidence="1">Belongs to the short-chain dehydrogenases/reductases (SDR) family.</text>
</comment>
<proteinExistence type="inferred from homology"/>
<dbReference type="Gene3D" id="3.40.50.720">
    <property type="entry name" value="NAD(P)-binding Rossmann-like Domain"/>
    <property type="match status" value="1"/>
</dbReference>
<dbReference type="PANTHER" id="PTHR24320">
    <property type="entry name" value="RETINOL DEHYDROGENASE"/>
    <property type="match status" value="1"/>
</dbReference>
<dbReference type="GO" id="GO:0016491">
    <property type="term" value="F:oxidoreductase activity"/>
    <property type="evidence" value="ECO:0007669"/>
    <property type="project" value="UniProtKB-KW"/>
</dbReference>
<dbReference type="EMBL" id="LBBL01000235">
    <property type="protein sequence ID" value="KKF93520.1"/>
    <property type="molecule type" value="Genomic_DNA"/>
</dbReference>
<dbReference type="CDD" id="cd05327">
    <property type="entry name" value="retinol-DH_like_SDR_c_like"/>
    <property type="match status" value="1"/>
</dbReference>
<accession>A0A0F8B1L1</accession>
<dbReference type="AlphaFoldDB" id="A0A0F8B1L1"/>